<comment type="caution">
    <text evidence="2">The sequence shown here is derived from an EMBL/GenBank/DDBJ whole genome shotgun (WGS) entry which is preliminary data.</text>
</comment>
<feature type="compositionally biased region" description="Basic and acidic residues" evidence="1">
    <location>
        <begin position="325"/>
        <end position="338"/>
    </location>
</feature>
<dbReference type="PANTHER" id="PTHR38166">
    <property type="entry name" value="C2H2-TYPE DOMAIN-CONTAINING PROTEIN-RELATED"/>
    <property type="match status" value="1"/>
</dbReference>
<feature type="compositionally biased region" description="Polar residues" evidence="1">
    <location>
        <begin position="304"/>
        <end position="320"/>
    </location>
</feature>
<reference evidence="2" key="1">
    <citation type="journal article" date="2023" name="Mol. Phylogenet. Evol.">
        <title>Genome-scale phylogeny and comparative genomics of the fungal order Sordariales.</title>
        <authorList>
            <person name="Hensen N."/>
            <person name="Bonometti L."/>
            <person name="Westerberg I."/>
            <person name="Brannstrom I.O."/>
            <person name="Guillou S."/>
            <person name="Cros-Aarteil S."/>
            <person name="Calhoun S."/>
            <person name="Haridas S."/>
            <person name="Kuo A."/>
            <person name="Mondo S."/>
            <person name="Pangilinan J."/>
            <person name="Riley R."/>
            <person name="LaButti K."/>
            <person name="Andreopoulos B."/>
            <person name="Lipzen A."/>
            <person name="Chen C."/>
            <person name="Yan M."/>
            <person name="Daum C."/>
            <person name="Ng V."/>
            <person name="Clum A."/>
            <person name="Steindorff A."/>
            <person name="Ohm R.A."/>
            <person name="Martin F."/>
            <person name="Silar P."/>
            <person name="Natvig D.O."/>
            <person name="Lalanne C."/>
            <person name="Gautier V."/>
            <person name="Ament-Velasquez S.L."/>
            <person name="Kruys A."/>
            <person name="Hutchinson M.I."/>
            <person name="Powell A.J."/>
            <person name="Barry K."/>
            <person name="Miller A.N."/>
            <person name="Grigoriev I.V."/>
            <person name="Debuchy R."/>
            <person name="Gladieux P."/>
            <person name="Hiltunen Thoren M."/>
            <person name="Johannesson H."/>
        </authorList>
    </citation>
    <scope>NUCLEOTIDE SEQUENCE</scope>
    <source>
        <strain evidence="2">PSN243</strain>
    </source>
</reference>
<accession>A0AAV9G2B8</accession>
<feature type="region of interest" description="Disordered" evidence="1">
    <location>
        <begin position="24"/>
        <end position="43"/>
    </location>
</feature>
<sequence length="629" mass="68920">MNSTKLEPSATSDAVAVRHPVSSGAFASSSKNNAANQPLPLWDGQQFQGHRRTASEFSDCSSALPPCPSLVSVDSFADAEELDFQAQPGRRLPYLEISTCPDAFALQESSDSNGRETTEDATFSRHRDLDPPPAKAANSQVKLMAKDSHIILRDNNLDGLAVTRRRPSVDLDSASSGVRTCSIPELGHLESEAQLGTATGSAASEPEFRGVDDCYVVKDDLDPASQRSYCSDVRSASESVSTSRFSSPATDASDSNSVILANGKLLSKAVEDAVYNTTMRLFNHFVPCRNRGGDDSSLPPPSSETSCLNTNADQPISAGSSRKRVRDDGDVSEDDSRNGHPAPAKKRRNADHNRPYWACPFAKKNPNKHRRCYRLVLTRIRDVKQHLFRIHRFPIYCPVCCQTFTLAADRDNHTRLRSCLEGSAANLEGVTDQQRDMLSRRVNRSLSEEQQWFTMWDILFPDCPRPTSPYYDPNLAENMMAFRDFMASQGPTIMSNALSSSGSVLWSMPDGEQDLEAFQARILGRGLQAIWEEWAIDSAGSRTGEGQSHTSLGEASSWFSPSGLPEGFHRRSPSGTSTGHNSTVSASINSNEPTFEPVHMPNVEAPSIWESTGPLAFLLPDSSTWSFIE</sequence>
<feature type="compositionally biased region" description="Polar residues" evidence="1">
    <location>
        <begin position="573"/>
        <end position="593"/>
    </location>
</feature>
<reference evidence="2" key="2">
    <citation type="submission" date="2023-05" db="EMBL/GenBank/DDBJ databases">
        <authorList>
            <consortium name="Lawrence Berkeley National Laboratory"/>
            <person name="Steindorff A."/>
            <person name="Hensen N."/>
            <person name="Bonometti L."/>
            <person name="Westerberg I."/>
            <person name="Brannstrom I.O."/>
            <person name="Guillou S."/>
            <person name="Cros-Aarteil S."/>
            <person name="Calhoun S."/>
            <person name="Haridas S."/>
            <person name="Kuo A."/>
            <person name="Mondo S."/>
            <person name="Pangilinan J."/>
            <person name="Riley R."/>
            <person name="Labutti K."/>
            <person name="Andreopoulos B."/>
            <person name="Lipzen A."/>
            <person name="Chen C."/>
            <person name="Yanf M."/>
            <person name="Daum C."/>
            <person name="Ng V."/>
            <person name="Clum A."/>
            <person name="Ohm R."/>
            <person name="Martin F."/>
            <person name="Silar P."/>
            <person name="Natvig D."/>
            <person name="Lalanne C."/>
            <person name="Gautier V."/>
            <person name="Ament-Velasquez S.L."/>
            <person name="Kruys A."/>
            <person name="Hutchinson M.I."/>
            <person name="Powell A.J."/>
            <person name="Barry K."/>
            <person name="Miller A.N."/>
            <person name="Grigoriev I.V."/>
            <person name="Debuchy R."/>
            <person name="Gladieux P."/>
            <person name="Thoren M.H."/>
            <person name="Johannesson H."/>
        </authorList>
    </citation>
    <scope>NUCLEOTIDE SEQUENCE</scope>
    <source>
        <strain evidence="2">PSN243</strain>
    </source>
</reference>
<keyword evidence="3" id="KW-1185">Reference proteome</keyword>
<gene>
    <name evidence="2" type="ORF">QBC34DRAFT_362983</name>
</gene>
<feature type="compositionally biased region" description="Low complexity" evidence="1">
    <location>
        <begin position="24"/>
        <end position="36"/>
    </location>
</feature>
<evidence type="ECO:0000313" key="2">
    <source>
        <dbReference type="EMBL" id="KAK4442908.1"/>
    </source>
</evidence>
<organism evidence="2 3">
    <name type="scientific">Podospora aff. communis PSN243</name>
    <dbReference type="NCBI Taxonomy" id="3040156"/>
    <lineage>
        <taxon>Eukaryota</taxon>
        <taxon>Fungi</taxon>
        <taxon>Dikarya</taxon>
        <taxon>Ascomycota</taxon>
        <taxon>Pezizomycotina</taxon>
        <taxon>Sordariomycetes</taxon>
        <taxon>Sordariomycetidae</taxon>
        <taxon>Sordariales</taxon>
        <taxon>Podosporaceae</taxon>
        <taxon>Podospora</taxon>
    </lineage>
</organism>
<dbReference type="Proteomes" id="UP001321760">
    <property type="component" value="Unassembled WGS sequence"/>
</dbReference>
<feature type="region of interest" description="Disordered" evidence="1">
    <location>
        <begin position="563"/>
        <end position="598"/>
    </location>
</feature>
<dbReference type="AlphaFoldDB" id="A0AAV9G2B8"/>
<feature type="region of interest" description="Disordered" evidence="1">
    <location>
        <begin position="105"/>
        <end position="138"/>
    </location>
</feature>
<feature type="region of interest" description="Disordered" evidence="1">
    <location>
        <begin position="292"/>
        <end position="351"/>
    </location>
</feature>
<name>A0AAV9G2B8_9PEZI</name>
<feature type="compositionally biased region" description="Basic and acidic residues" evidence="1">
    <location>
        <begin position="113"/>
        <end position="130"/>
    </location>
</feature>
<dbReference type="EMBL" id="MU866004">
    <property type="protein sequence ID" value="KAK4442908.1"/>
    <property type="molecule type" value="Genomic_DNA"/>
</dbReference>
<evidence type="ECO:0008006" key="4">
    <source>
        <dbReference type="Google" id="ProtNLM"/>
    </source>
</evidence>
<evidence type="ECO:0000313" key="3">
    <source>
        <dbReference type="Proteomes" id="UP001321760"/>
    </source>
</evidence>
<evidence type="ECO:0000256" key="1">
    <source>
        <dbReference type="SAM" id="MobiDB-lite"/>
    </source>
</evidence>
<proteinExistence type="predicted"/>
<protein>
    <recommendedName>
        <fullName evidence="4">C2H2-type domain-containing protein</fullName>
    </recommendedName>
</protein>
<dbReference type="PANTHER" id="PTHR38166:SF1">
    <property type="entry name" value="C2H2-TYPE DOMAIN-CONTAINING PROTEIN"/>
    <property type="match status" value="1"/>
</dbReference>